<organism evidence="2 3">
    <name type="scientific">Pelosinus propionicus DSM 13327</name>
    <dbReference type="NCBI Taxonomy" id="1123291"/>
    <lineage>
        <taxon>Bacteria</taxon>
        <taxon>Bacillati</taxon>
        <taxon>Bacillota</taxon>
        <taxon>Negativicutes</taxon>
        <taxon>Selenomonadales</taxon>
        <taxon>Sporomusaceae</taxon>
        <taxon>Pelosinus</taxon>
    </lineage>
</organism>
<gene>
    <name evidence="2" type="ORF">SAMN04490355_109411</name>
</gene>
<dbReference type="InterPro" id="IPR009636">
    <property type="entry name" value="SCAF"/>
</dbReference>
<dbReference type="STRING" id="1123291.SAMN04490355_109411"/>
<keyword evidence="1" id="KW-0175">Coiled coil</keyword>
<dbReference type="Proteomes" id="UP000199520">
    <property type="component" value="Unassembled WGS sequence"/>
</dbReference>
<accession>A0A1I4QCF7</accession>
<sequence>MNRKYLKDQGFTQEQIDVIMAEHGRTMAGYVPKSDTEALKTQIDALKAQTGDLDTLKANAAKAATLEQQLADLQAQNAGIQKQADAKIKLVQAKVKDPDLLMPKLKLEEDLDAQLTALKTSHPYMFGDVVPNNPNPNPAGDPNASTFEQDVAAFKAKVDATKF</sequence>
<dbReference type="EMBL" id="FOTS01000094">
    <property type="protein sequence ID" value="SFM37729.1"/>
    <property type="molecule type" value="Genomic_DNA"/>
</dbReference>
<dbReference type="RefSeq" id="WP_175490708.1">
    <property type="nucleotide sequence ID" value="NZ_FOTS01000094.1"/>
</dbReference>
<dbReference type="Pfam" id="PF06810">
    <property type="entry name" value="Phage_scaffold"/>
    <property type="match status" value="1"/>
</dbReference>
<feature type="coiled-coil region" evidence="1">
    <location>
        <begin position="56"/>
        <end position="83"/>
    </location>
</feature>
<dbReference type="AlphaFoldDB" id="A0A1I4QCF7"/>
<evidence type="ECO:0000313" key="3">
    <source>
        <dbReference type="Proteomes" id="UP000199520"/>
    </source>
</evidence>
<name>A0A1I4QCF7_9FIRM</name>
<proteinExistence type="predicted"/>
<protein>
    <submittedName>
        <fullName evidence="2">Phage minor structural protein GP20</fullName>
    </submittedName>
</protein>
<evidence type="ECO:0000256" key="1">
    <source>
        <dbReference type="SAM" id="Coils"/>
    </source>
</evidence>
<evidence type="ECO:0000313" key="2">
    <source>
        <dbReference type="EMBL" id="SFM37729.1"/>
    </source>
</evidence>
<reference evidence="3" key="1">
    <citation type="submission" date="2016-10" db="EMBL/GenBank/DDBJ databases">
        <authorList>
            <person name="Varghese N."/>
            <person name="Submissions S."/>
        </authorList>
    </citation>
    <scope>NUCLEOTIDE SEQUENCE [LARGE SCALE GENOMIC DNA]</scope>
    <source>
        <strain evidence="3">DSM 13327</strain>
    </source>
</reference>
<keyword evidence="3" id="KW-1185">Reference proteome</keyword>